<dbReference type="InterPro" id="IPR037090">
    <property type="entry name" value="57_glycoside_trans_central"/>
</dbReference>
<feature type="binding site" evidence="4">
    <location>
        <position position="464"/>
    </location>
    <ligand>
        <name>substrate</name>
    </ligand>
</feature>
<dbReference type="PANTHER" id="PTHR41695">
    <property type="entry name" value="1,4-ALPHA-GLUCAN BRANCHING ENZYME RV3031-RELATED"/>
    <property type="match status" value="1"/>
</dbReference>
<dbReference type="AlphaFoldDB" id="A0A5S5C844"/>
<evidence type="ECO:0000256" key="3">
    <source>
        <dbReference type="PIRSR" id="PIRSR640042-1"/>
    </source>
</evidence>
<dbReference type="RefSeq" id="WP_148929411.1">
    <property type="nucleotide sequence ID" value="NZ_VNHS01000004.1"/>
</dbReference>
<dbReference type="InterPro" id="IPR004300">
    <property type="entry name" value="Glyco_hydro_57_N"/>
</dbReference>
<dbReference type="InterPro" id="IPR040042">
    <property type="entry name" value="Branching_enz_MT3115-like"/>
</dbReference>
<feature type="domain" description="Glycosyltransferase subfamily 4-like N-terminal" evidence="9">
    <location>
        <begin position="559"/>
        <end position="733"/>
    </location>
</feature>
<feature type="active site" description="Proton donor" evidence="3">
    <location>
        <position position="350"/>
    </location>
</feature>
<dbReference type="CDD" id="cd10792">
    <property type="entry name" value="GH57N_AmyC_like"/>
    <property type="match status" value="1"/>
</dbReference>
<keyword evidence="11" id="KW-1185">Reference proteome</keyword>
<dbReference type="InterPro" id="IPR011330">
    <property type="entry name" value="Glyco_hydro/deAcase_b/a-brl"/>
</dbReference>
<feature type="active site" description="Nucleophile" evidence="3">
    <location>
        <position position="189"/>
    </location>
</feature>
<name>A0A5S5C844_9BACL</name>
<dbReference type="SUPFAM" id="SSF53756">
    <property type="entry name" value="UDP-Glycosyltransferase/glycogen phosphorylase"/>
    <property type="match status" value="1"/>
</dbReference>
<keyword evidence="2 5" id="KW-0119">Carbohydrate metabolism</keyword>
<reference evidence="10 11" key="1">
    <citation type="submission" date="2019-07" db="EMBL/GenBank/DDBJ databases">
        <title>Genomic Encyclopedia of Type Strains, Phase III (KMG-III): the genomes of soil and plant-associated and newly described type strains.</title>
        <authorList>
            <person name="Whitman W."/>
        </authorList>
    </citation>
    <scope>NUCLEOTIDE SEQUENCE [LARGE SCALE GENOMIC DNA]</scope>
    <source>
        <strain evidence="10 11">BL24</strain>
    </source>
</reference>
<dbReference type="Gene3D" id="3.40.50.2000">
    <property type="entry name" value="Glycogen Phosphorylase B"/>
    <property type="match status" value="2"/>
</dbReference>
<dbReference type="Pfam" id="PF00534">
    <property type="entry name" value="Glycos_transf_1"/>
    <property type="match status" value="1"/>
</dbReference>
<dbReference type="InterPro" id="IPR028995">
    <property type="entry name" value="Glyco_hydro_57/38_cen_sf"/>
</dbReference>
<proteinExistence type="inferred from homology"/>
<dbReference type="OrthoDB" id="9803279at2"/>
<gene>
    <name evidence="10" type="ORF">BCM02_104154</name>
</gene>
<evidence type="ECO:0000259" key="9">
    <source>
        <dbReference type="Pfam" id="PF13439"/>
    </source>
</evidence>
<dbReference type="EMBL" id="VNHS01000004">
    <property type="protein sequence ID" value="TYP75477.1"/>
    <property type="molecule type" value="Genomic_DNA"/>
</dbReference>
<dbReference type="SUPFAM" id="SSF88713">
    <property type="entry name" value="Glycoside hydrolase/deacetylase"/>
    <property type="match status" value="1"/>
</dbReference>
<dbReference type="InterPro" id="IPR001296">
    <property type="entry name" value="Glyco_trans_1"/>
</dbReference>
<evidence type="ECO:0000256" key="2">
    <source>
        <dbReference type="ARBA" id="ARBA00023277"/>
    </source>
</evidence>
<dbReference type="GO" id="GO:0005576">
    <property type="term" value="C:extracellular region"/>
    <property type="evidence" value="ECO:0007669"/>
    <property type="project" value="TreeGrafter"/>
</dbReference>
<feature type="domain" description="Glycosyl transferase family 1" evidence="6">
    <location>
        <begin position="753"/>
        <end position="908"/>
    </location>
</feature>
<feature type="domain" description="Glycoside hydrolase family 57 N-terminal" evidence="7">
    <location>
        <begin position="8"/>
        <end position="393"/>
    </location>
</feature>
<protein>
    <submittedName>
        <fullName evidence="10">1,4-alpha-glucan branching enzyme</fullName>
    </submittedName>
</protein>
<comment type="similarity">
    <text evidence="1 5">Belongs to the glycosyl hydrolase 57 family.</text>
</comment>
<dbReference type="Gene3D" id="3.20.110.10">
    <property type="entry name" value="Glycoside hydrolase 38, N terminal domain"/>
    <property type="match status" value="1"/>
</dbReference>
<evidence type="ECO:0000256" key="1">
    <source>
        <dbReference type="ARBA" id="ARBA00006821"/>
    </source>
</evidence>
<evidence type="ECO:0000259" key="6">
    <source>
        <dbReference type="Pfam" id="PF00534"/>
    </source>
</evidence>
<dbReference type="SUPFAM" id="SSF88688">
    <property type="entry name" value="Families 57/38 glycoside transferase middle domain"/>
    <property type="match status" value="1"/>
</dbReference>
<dbReference type="PANTHER" id="PTHR41695:SF1">
    <property type="entry name" value="1,4-ALPHA-GLUCAN BRANCHING ENZYME TK1436"/>
    <property type="match status" value="1"/>
</dbReference>
<dbReference type="GO" id="GO:0030979">
    <property type="term" value="P:alpha-glucan biosynthetic process"/>
    <property type="evidence" value="ECO:0007669"/>
    <property type="project" value="InterPro"/>
</dbReference>
<evidence type="ECO:0000259" key="8">
    <source>
        <dbReference type="Pfam" id="PF09210"/>
    </source>
</evidence>
<accession>A0A5S5C844</accession>
<feature type="binding site" evidence="4">
    <location>
        <position position="404"/>
    </location>
    <ligand>
        <name>substrate</name>
    </ligand>
</feature>
<evidence type="ECO:0000259" key="7">
    <source>
        <dbReference type="Pfam" id="PF03065"/>
    </source>
</evidence>
<evidence type="ECO:0000313" key="10">
    <source>
        <dbReference type="EMBL" id="TYP75477.1"/>
    </source>
</evidence>
<evidence type="ECO:0000313" key="11">
    <source>
        <dbReference type="Proteomes" id="UP000323257"/>
    </source>
</evidence>
<dbReference type="CDD" id="cd03801">
    <property type="entry name" value="GT4_PimA-like"/>
    <property type="match status" value="1"/>
</dbReference>
<dbReference type="Pfam" id="PF03065">
    <property type="entry name" value="Glyco_hydro_57"/>
    <property type="match status" value="1"/>
</dbReference>
<evidence type="ECO:0000256" key="5">
    <source>
        <dbReference type="RuleBase" id="RU361196"/>
    </source>
</evidence>
<dbReference type="InterPro" id="IPR028098">
    <property type="entry name" value="Glyco_trans_4-like_N"/>
</dbReference>
<sequence length="953" mass="108292">MAKGYLSLVLHAHLPFVYHPESDNYIEERWLFEAMTETYIPLLEAFDRLDRDGVDFRVTMSLTPTLLTMLAKPLLQERYVQHLDNLIALSAAECERVQGDEAILPLAERYAAQFVHMKQLFTQAYGCNLIRAFERFQAAGYLELITCSATHAFLPYVRTEQALRAQIDNAVRIHTSSLGRAPRGIWLPECGYVEGLDHILKDYGLDFFMTDTHHVLHARPKPEFGAYGPVVTPHGVAAFARDQETSRQVWSSLEGYPGDHDYREYYRDIGYELDESYLKPFMHPSGVRLNTGIKYYRITGEGQPKEPYNPEWAAEKAARHAGHFMFNREKQIEHLSAHMPRKPLVMAAYDAELFGHWWHEGPMWIEYLCRKIHYDQSTFKMITPVEYLAEYPENPQAELSFASWGRAGFGEVWLGPSNEWIYRHLHRMEEQMIELADRFPDATGLKRKALNQAARELMLAQSSDWAFIMDAGTMVDYALKRTKNHIVRFRRLYRDLLQGAADENWLREVEARDAISPDLDYRIYRSKQPAAKEGTVLPRQLAGRRRVLMLSWEFPPMIVGGLSRHVFDLSRKLAEQQVEVHVVTSHVEGYPAYEVNLGVHVHRIAAYQRKNVSFMEWVFQLNLAMASYASDLIANYGPFDLIHAHDWIVGEAAKTLKQRHGLPLVATIHATEHGRNHGLHNELQHRIHALEWQLTYEAWRVIVCSDYMRDEVIRLFQLPADKVDMIPNGVETAAVVRVEHNAADIHARYALPHERIVLFIGRLVREKGVHVLIESAEQVLAGCPNAKFVIAGQGPMQEQLRHLADPLIAKGKLEFVGYANDQMRNELLRVASAAVFPSLYEPFGIVALEAMASGTPVIVSGTGGFQEIIQHGVDGFTVLPGDAPSLASHIVKMLEFEDMAKAMARKASHKVATRYNWDRIGTLTTDVYDRVAGPPADALPFDGLAAAATGTGQ</sequence>
<feature type="binding site" evidence="4">
    <location>
        <position position="241"/>
    </location>
    <ligand>
        <name>substrate</name>
    </ligand>
</feature>
<feature type="binding site" evidence="4">
    <location>
        <position position="258"/>
    </location>
    <ligand>
        <name>substrate</name>
    </ligand>
</feature>
<dbReference type="InterPro" id="IPR027291">
    <property type="entry name" value="Glyco_hydro_38_N_sf"/>
</dbReference>
<dbReference type="InterPro" id="IPR015293">
    <property type="entry name" value="BE_C"/>
</dbReference>
<dbReference type="Proteomes" id="UP000323257">
    <property type="component" value="Unassembled WGS sequence"/>
</dbReference>
<evidence type="ECO:0000256" key="4">
    <source>
        <dbReference type="PIRSR" id="PIRSR640042-2"/>
    </source>
</evidence>
<comment type="caution">
    <text evidence="10">The sequence shown here is derived from an EMBL/GenBank/DDBJ whole genome shotgun (WGS) entry which is preliminary data.</text>
</comment>
<dbReference type="GO" id="GO:0003844">
    <property type="term" value="F:1,4-alpha-glucan branching enzyme activity"/>
    <property type="evidence" value="ECO:0007669"/>
    <property type="project" value="InterPro"/>
</dbReference>
<feature type="domain" description="1,4-alpha-glucan branching enzyme C-terminal" evidence="8">
    <location>
        <begin position="424"/>
        <end position="524"/>
    </location>
</feature>
<dbReference type="Gene3D" id="1.20.1430.10">
    <property type="entry name" value="Families 57/38 glycoside transferase, middle domain"/>
    <property type="match status" value="1"/>
</dbReference>
<organism evidence="10 11">
    <name type="scientific">Paenibacillus methanolicus</name>
    <dbReference type="NCBI Taxonomy" id="582686"/>
    <lineage>
        <taxon>Bacteria</taxon>
        <taxon>Bacillati</taxon>
        <taxon>Bacillota</taxon>
        <taxon>Bacilli</taxon>
        <taxon>Bacillales</taxon>
        <taxon>Paenibacillaceae</taxon>
        <taxon>Paenibacillus</taxon>
    </lineage>
</organism>
<dbReference type="Pfam" id="PF13439">
    <property type="entry name" value="Glyco_transf_4"/>
    <property type="match status" value="1"/>
</dbReference>
<dbReference type="Pfam" id="PF09210">
    <property type="entry name" value="BE_C"/>
    <property type="match status" value="1"/>
</dbReference>